<evidence type="ECO:0000259" key="2">
    <source>
        <dbReference type="Pfam" id="PF25540"/>
    </source>
</evidence>
<accession>A0A9P7K4D4</accession>
<evidence type="ECO:0000313" key="3">
    <source>
        <dbReference type="EMBL" id="KAG5636433.1"/>
    </source>
</evidence>
<organism evidence="3 4">
    <name type="scientific">Sphagnurus paluster</name>
    <dbReference type="NCBI Taxonomy" id="117069"/>
    <lineage>
        <taxon>Eukaryota</taxon>
        <taxon>Fungi</taxon>
        <taxon>Dikarya</taxon>
        <taxon>Basidiomycota</taxon>
        <taxon>Agaricomycotina</taxon>
        <taxon>Agaricomycetes</taxon>
        <taxon>Agaricomycetidae</taxon>
        <taxon>Agaricales</taxon>
        <taxon>Tricholomatineae</taxon>
        <taxon>Lyophyllaceae</taxon>
        <taxon>Sphagnurus</taxon>
    </lineage>
</organism>
<reference evidence="3" key="2">
    <citation type="submission" date="2021-10" db="EMBL/GenBank/DDBJ databases">
        <title>Phylogenomics reveals ancestral predisposition of the termite-cultivated fungus Termitomyces towards a domesticated lifestyle.</title>
        <authorList>
            <person name="Auxier B."/>
            <person name="Grum-Grzhimaylo A."/>
            <person name="Cardenas M.E."/>
            <person name="Lodge J.D."/>
            <person name="Laessoe T."/>
            <person name="Pedersen O."/>
            <person name="Smith M.E."/>
            <person name="Kuyper T.W."/>
            <person name="Franco-Molano E.A."/>
            <person name="Baroni T.J."/>
            <person name="Aanen D.K."/>
        </authorList>
    </citation>
    <scope>NUCLEOTIDE SEQUENCE</scope>
    <source>
        <strain evidence="3">D49</strain>
    </source>
</reference>
<dbReference type="OrthoDB" id="2270193at2759"/>
<dbReference type="Pfam" id="PF25540">
    <property type="entry name" value="DUF7923"/>
    <property type="match status" value="1"/>
</dbReference>
<dbReference type="InterPro" id="IPR057683">
    <property type="entry name" value="DUF7923"/>
</dbReference>
<feature type="non-terminal residue" evidence="3">
    <location>
        <position position="283"/>
    </location>
</feature>
<dbReference type="AlphaFoldDB" id="A0A9P7K4D4"/>
<dbReference type="PANTHER" id="PTHR37543:SF1">
    <property type="entry name" value="CCCH ZINC FINGER DNA BINDING PROTEIN (AFU_ORTHOLOGUE AFUA_5G12760)"/>
    <property type="match status" value="1"/>
</dbReference>
<reference evidence="3" key="1">
    <citation type="submission" date="2021-02" db="EMBL/GenBank/DDBJ databases">
        <authorList>
            <person name="Nieuwenhuis M."/>
            <person name="Van De Peppel L.J.J."/>
        </authorList>
    </citation>
    <scope>NUCLEOTIDE SEQUENCE</scope>
    <source>
        <strain evidence="3">D49</strain>
    </source>
</reference>
<gene>
    <name evidence="3" type="ORF">H0H81_008108</name>
</gene>
<sequence>NYMVKARFEDFIIGFNEAAERFLMMDVGDAKEAADAKIKAAQITEQPETGCHDNGYVATLRSHITAGFKQKLILLQSYSEMATGIADLELPVLNIPDLFLTQKLVTPVSIALIGKITRSPQTVLPQCSEPSPTPPALPEIDGGRDATPELLVGVGSTPPRRPCIPNSYSSAVQFVQRQPSTPDLDSSGSTTSEGSDDIPAPKGTRHVNPNIPEHYAEIRTNAKKAPYPAINKGGLGQVSKSAKCHQDIHSSAALDDNLSFKAKKKTNDVLAVAQESTGATQYV</sequence>
<name>A0A9P7K4D4_9AGAR</name>
<dbReference type="PANTHER" id="PTHR37543">
    <property type="entry name" value="CCCH ZINC FINGER DNA BINDING PROTEIN (AFU_ORTHOLOGUE AFUA_5G12760)"/>
    <property type="match status" value="1"/>
</dbReference>
<protein>
    <recommendedName>
        <fullName evidence="2">DUF7923 domain-containing protein</fullName>
    </recommendedName>
</protein>
<comment type="caution">
    <text evidence="3">The sequence shown here is derived from an EMBL/GenBank/DDBJ whole genome shotgun (WGS) entry which is preliminary data.</text>
</comment>
<evidence type="ECO:0000313" key="4">
    <source>
        <dbReference type="Proteomes" id="UP000717328"/>
    </source>
</evidence>
<proteinExistence type="predicted"/>
<dbReference type="EMBL" id="JABCKI010005935">
    <property type="protein sequence ID" value="KAG5636433.1"/>
    <property type="molecule type" value="Genomic_DNA"/>
</dbReference>
<dbReference type="Proteomes" id="UP000717328">
    <property type="component" value="Unassembled WGS sequence"/>
</dbReference>
<keyword evidence="4" id="KW-1185">Reference proteome</keyword>
<feature type="compositionally biased region" description="Low complexity" evidence="1">
    <location>
        <begin position="183"/>
        <end position="193"/>
    </location>
</feature>
<feature type="region of interest" description="Disordered" evidence="1">
    <location>
        <begin position="123"/>
        <end position="148"/>
    </location>
</feature>
<feature type="region of interest" description="Disordered" evidence="1">
    <location>
        <begin position="176"/>
        <end position="209"/>
    </location>
</feature>
<feature type="domain" description="DUF7923" evidence="2">
    <location>
        <begin position="6"/>
        <end position="99"/>
    </location>
</feature>
<evidence type="ECO:0000256" key="1">
    <source>
        <dbReference type="SAM" id="MobiDB-lite"/>
    </source>
</evidence>